<dbReference type="Gene3D" id="1.20.1270.280">
    <property type="match status" value="1"/>
</dbReference>
<dbReference type="PANTHER" id="PTHR46961:SF8">
    <property type="entry name" value="DYNEIN AXONEMAL HEAVY CHAIN 7"/>
    <property type="match status" value="1"/>
</dbReference>
<dbReference type="GeneID" id="113473022"/>
<feature type="non-terminal residue" evidence="3">
    <location>
        <position position="1"/>
    </location>
</feature>
<dbReference type="Pfam" id="PF18199">
    <property type="entry name" value="Dynein_C"/>
    <property type="match status" value="1"/>
</dbReference>
<dbReference type="InterPro" id="IPR041228">
    <property type="entry name" value="Dynein_C"/>
</dbReference>
<evidence type="ECO:0000259" key="1">
    <source>
        <dbReference type="Pfam" id="PF18199"/>
    </source>
</evidence>
<dbReference type="KEGG" id="dci:113473022"/>
<proteinExistence type="predicted"/>
<dbReference type="STRING" id="121845.A0A3Q0JJN3"/>
<name>A0A3Q0JJN3_DIACI</name>
<keyword evidence="2" id="KW-1185">Reference proteome</keyword>
<dbReference type="PaxDb" id="121845-A0A3Q0JJN3"/>
<feature type="domain" description="Dynein heavy chain C-terminal" evidence="1">
    <location>
        <begin position="26"/>
        <end position="110"/>
    </location>
</feature>
<evidence type="ECO:0000313" key="3">
    <source>
        <dbReference type="RefSeq" id="XP_026688589.1"/>
    </source>
</evidence>
<reference evidence="3" key="1">
    <citation type="submission" date="2025-08" db="UniProtKB">
        <authorList>
            <consortium name="RefSeq"/>
        </authorList>
    </citation>
    <scope>IDENTIFICATION</scope>
</reference>
<dbReference type="GO" id="GO:0045505">
    <property type="term" value="F:dynein intermediate chain binding"/>
    <property type="evidence" value="ECO:0007669"/>
    <property type="project" value="InterPro"/>
</dbReference>
<evidence type="ECO:0000313" key="2">
    <source>
        <dbReference type="Proteomes" id="UP000079169"/>
    </source>
</evidence>
<protein>
    <submittedName>
        <fullName evidence="3">Dynein heavy chain 12, axonemal-like</fullName>
    </submittedName>
</protein>
<accession>A0A3Q0JJN3</accession>
<organism evidence="2 3">
    <name type="scientific">Diaphorina citri</name>
    <name type="common">Asian citrus psyllid</name>
    <dbReference type="NCBI Taxonomy" id="121845"/>
    <lineage>
        <taxon>Eukaryota</taxon>
        <taxon>Metazoa</taxon>
        <taxon>Ecdysozoa</taxon>
        <taxon>Arthropoda</taxon>
        <taxon>Hexapoda</taxon>
        <taxon>Insecta</taxon>
        <taxon>Pterygota</taxon>
        <taxon>Neoptera</taxon>
        <taxon>Paraneoptera</taxon>
        <taxon>Hemiptera</taxon>
        <taxon>Sternorrhyncha</taxon>
        <taxon>Psylloidea</taxon>
        <taxon>Psyllidae</taxon>
        <taxon>Diaphorininae</taxon>
        <taxon>Diaphorina</taxon>
    </lineage>
</organism>
<dbReference type="AlphaFoldDB" id="A0A3Q0JJN3"/>
<dbReference type="PANTHER" id="PTHR46961">
    <property type="entry name" value="DYNEIN HEAVY CHAIN 1, AXONEMAL-LIKE PROTEIN"/>
    <property type="match status" value="1"/>
</dbReference>
<dbReference type="GO" id="GO:0051959">
    <property type="term" value="F:dynein light intermediate chain binding"/>
    <property type="evidence" value="ECO:0007669"/>
    <property type="project" value="InterPro"/>
</dbReference>
<dbReference type="RefSeq" id="XP_026688589.1">
    <property type="nucleotide sequence ID" value="XM_026832788.1"/>
</dbReference>
<sequence length="161" mass="17868">DLPAIPSPEVYGLHDNSGITKDLQGSQVLFTTILLVQQSGGATVGGSDQIVSAICDDIVSKLPPNFDQEKAMQEFPVDYSESMNTVLVQEMERFNRLLTVVRSTMVNIRHNLISVAAKFRPRESDARVSSRLFRIYEHGSRTGDGEIQPIVNCSPIYYGQH</sequence>
<gene>
    <name evidence="3" type="primary">LOC113473022</name>
</gene>
<dbReference type="InterPro" id="IPR026983">
    <property type="entry name" value="DHC"/>
</dbReference>
<dbReference type="Proteomes" id="UP000079169">
    <property type="component" value="Unplaced"/>
</dbReference>
<dbReference type="GO" id="GO:0030286">
    <property type="term" value="C:dynein complex"/>
    <property type="evidence" value="ECO:0007669"/>
    <property type="project" value="InterPro"/>
</dbReference>
<dbReference type="GO" id="GO:0007018">
    <property type="term" value="P:microtubule-based movement"/>
    <property type="evidence" value="ECO:0007669"/>
    <property type="project" value="InterPro"/>
</dbReference>